<dbReference type="InterPro" id="IPR050272">
    <property type="entry name" value="Isochorismatase-like_hydrls"/>
</dbReference>
<gene>
    <name evidence="4" type="ORF">HYDPIDRAFT_116675</name>
</gene>
<dbReference type="PANTHER" id="PTHR43540">
    <property type="entry name" value="PEROXYUREIDOACRYLATE/UREIDOACRYLATE AMIDOHYDROLASE-RELATED"/>
    <property type="match status" value="1"/>
</dbReference>
<accession>A0A0C9WBG6</accession>
<evidence type="ECO:0000256" key="2">
    <source>
        <dbReference type="ARBA" id="ARBA00022801"/>
    </source>
</evidence>
<dbReference type="AlphaFoldDB" id="A0A0C9WBG6"/>
<dbReference type="GO" id="GO:0016787">
    <property type="term" value="F:hydrolase activity"/>
    <property type="evidence" value="ECO:0007669"/>
    <property type="project" value="UniProtKB-KW"/>
</dbReference>
<dbReference type="InterPro" id="IPR000868">
    <property type="entry name" value="Isochorismatase-like_dom"/>
</dbReference>
<evidence type="ECO:0000313" key="4">
    <source>
        <dbReference type="EMBL" id="KIJ60817.1"/>
    </source>
</evidence>
<comment type="similarity">
    <text evidence="1">Belongs to the isochorismatase family.</text>
</comment>
<organism evidence="4 5">
    <name type="scientific">Hydnomerulius pinastri MD-312</name>
    <dbReference type="NCBI Taxonomy" id="994086"/>
    <lineage>
        <taxon>Eukaryota</taxon>
        <taxon>Fungi</taxon>
        <taxon>Dikarya</taxon>
        <taxon>Basidiomycota</taxon>
        <taxon>Agaricomycotina</taxon>
        <taxon>Agaricomycetes</taxon>
        <taxon>Agaricomycetidae</taxon>
        <taxon>Boletales</taxon>
        <taxon>Boletales incertae sedis</taxon>
        <taxon>Leucogyrophana</taxon>
    </lineage>
</organism>
<dbReference type="SUPFAM" id="SSF52499">
    <property type="entry name" value="Isochorismatase-like hydrolases"/>
    <property type="match status" value="1"/>
</dbReference>
<dbReference type="Pfam" id="PF00857">
    <property type="entry name" value="Isochorismatase"/>
    <property type="match status" value="1"/>
</dbReference>
<dbReference type="CDD" id="cd01014">
    <property type="entry name" value="nicotinamidase_related"/>
    <property type="match status" value="1"/>
</dbReference>
<dbReference type="OrthoDB" id="167809at2759"/>
<dbReference type="Gene3D" id="3.40.50.850">
    <property type="entry name" value="Isochorismatase-like"/>
    <property type="match status" value="1"/>
</dbReference>
<dbReference type="HOGENOM" id="CLU_068979_5_2_1"/>
<feature type="domain" description="Isochorismatase-like" evidence="3">
    <location>
        <begin position="6"/>
        <end position="174"/>
    </location>
</feature>
<name>A0A0C9WBG6_9AGAM</name>
<evidence type="ECO:0000256" key="1">
    <source>
        <dbReference type="ARBA" id="ARBA00006336"/>
    </source>
</evidence>
<evidence type="ECO:0000259" key="3">
    <source>
        <dbReference type="Pfam" id="PF00857"/>
    </source>
</evidence>
<keyword evidence="5" id="KW-1185">Reference proteome</keyword>
<proteinExistence type="inferred from homology"/>
<dbReference type="EMBL" id="KN839868">
    <property type="protein sequence ID" value="KIJ60817.1"/>
    <property type="molecule type" value="Genomic_DNA"/>
</dbReference>
<dbReference type="Proteomes" id="UP000053820">
    <property type="component" value="Unassembled WGS sequence"/>
</dbReference>
<reference evidence="4 5" key="1">
    <citation type="submission" date="2014-04" db="EMBL/GenBank/DDBJ databases">
        <title>Evolutionary Origins and Diversification of the Mycorrhizal Mutualists.</title>
        <authorList>
            <consortium name="DOE Joint Genome Institute"/>
            <consortium name="Mycorrhizal Genomics Consortium"/>
            <person name="Kohler A."/>
            <person name="Kuo A."/>
            <person name="Nagy L.G."/>
            <person name="Floudas D."/>
            <person name="Copeland A."/>
            <person name="Barry K.W."/>
            <person name="Cichocki N."/>
            <person name="Veneault-Fourrey C."/>
            <person name="LaButti K."/>
            <person name="Lindquist E.A."/>
            <person name="Lipzen A."/>
            <person name="Lundell T."/>
            <person name="Morin E."/>
            <person name="Murat C."/>
            <person name="Riley R."/>
            <person name="Ohm R."/>
            <person name="Sun H."/>
            <person name="Tunlid A."/>
            <person name="Henrissat B."/>
            <person name="Grigoriev I.V."/>
            <person name="Hibbett D.S."/>
            <person name="Martin F."/>
        </authorList>
    </citation>
    <scope>NUCLEOTIDE SEQUENCE [LARGE SCALE GENOMIC DNA]</scope>
    <source>
        <strain evidence="4 5">MD-312</strain>
    </source>
</reference>
<protein>
    <recommendedName>
        <fullName evidence="3">Isochorismatase-like domain-containing protein</fullName>
    </recommendedName>
</protein>
<dbReference type="PANTHER" id="PTHR43540:SF1">
    <property type="entry name" value="ISOCHORISMATASE HYDROLASE"/>
    <property type="match status" value="1"/>
</dbReference>
<dbReference type="InterPro" id="IPR036380">
    <property type="entry name" value="Isochorismatase-like_sf"/>
</dbReference>
<evidence type="ECO:0000313" key="5">
    <source>
        <dbReference type="Proteomes" id="UP000053820"/>
    </source>
</evidence>
<sequence>MAMSNTALLIIDVQQGLDDGDFYGGNRNNPQIVENIPTLLTLFRSTHKPIFHVKHNSINPASPLHPSKPGNAIHPWAAPIEGEPIFEKTVNSAFVGTTLEKVLQEQGITRLVVCGLTTNHCVSTSVRMGANLGFEVLLVGDACATFDRVGPDGVLRMAEDVHMHSLTDVHGEFCQVVNTKEVPDLIK</sequence>
<keyword evidence="2" id="KW-0378">Hydrolase</keyword>